<dbReference type="GO" id="GO:0005524">
    <property type="term" value="F:ATP binding"/>
    <property type="evidence" value="ECO:0007669"/>
    <property type="project" value="UniProtKB-KW"/>
</dbReference>
<dbReference type="Gene3D" id="3.40.50.10240">
    <property type="entry name" value="Thiamin pyrophosphokinase, catalytic domain"/>
    <property type="match status" value="1"/>
</dbReference>
<dbReference type="Pfam" id="PF04263">
    <property type="entry name" value="TPK_catalytic"/>
    <property type="match status" value="1"/>
</dbReference>
<dbReference type="InterPro" id="IPR007373">
    <property type="entry name" value="Thiamin_PyroPKinase_B1-bd"/>
</dbReference>
<name>A0A943I5L9_9FIRM</name>
<dbReference type="EMBL" id="JAGZCZ010000006">
    <property type="protein sequence ID" value="MBS5519878.1"/>
    <property type="molecule type" value="Genomic_DNA"/>
</dbReference>
<proteinExistence type="predicted"/>
<organism evidence="7 8">
    <name type="scientific">Acidaminococcus intestini</name>
    <dbReference type="NCBI Taxonomy" id="187327"/>
    <lineage>
        <taxon>Bacteria</taxon>
        <taxon>Bacillati</taxon>
        <taxon>Bacillota</taxon>
        <taxon>Negativicutes</taxon>
        <taxon>Acidaminococcales</taxon>
        <taxon>Acidaminococcaceae</taxon>
        <taxon>Acidaminococcus</taxon>
    </lineage>
</organism>
<reference evidence="7" key="1">
    <citation type="submission" date="2021-02" db="EMBL/GenBank/DDBJ databases">
        <title>Infant gut strain persistence is associated with maternal origin, phylogeny, and functional potential including surface adhesion and iron acquisition.</title>
        <authorList>
            <person name="Lou Y.C."/>
        </authorList>
    </citation>
    <scope>NUCLEOTIDE SEQUENCE</scope>
    <source>
        <strain evidence="7">L3_106_000M1_dasL3_106_000M1_concoct_15</strain>
    </source>
</reference>
<keyword evidence="3" id="KW-0418">Kinase</keyword>
<comment type="caution">
    <text evidence="7">The sequence shown here is derived from an EMBL/GenBank/DDBJ whole genome shotgun (WGS) entry which is preliminary data.</text>
</comment>
<dbReference type="InterPro" id="IPR036759">
    <property type="entry name" value="TPK_catalytic_sf"/>
</dbReference>
<dbReference type="InterPro" id="IPR006282">
    <property type="entry name" value="Thi_PPkinase"/>
</dbReference>
<dbReference type="CDD" id="cd07995">
    <property type="entry name" value="TPK"/>
    <property type="match status" value="1"/>
</dbReference>
<keyword evidence="2" id="KW-0547">Nucleotide-binding</keyword>
<dbReference type="Proteomes" id="UP000754226">
    <property type="component" value="Unassembled WGS sequence"/>
</dbReference>
<dbReference type="SUPFAM" id="SSF63999">
    <property type="entry name" value="Thiamin pyrophosphokinase, catalytic domain"/>
    <property type="match status" value="1"/>
</dbReference>
<evidence type="ECO:0000256" key="3">
    <source>
        <dbReference type="ARBA" id="ARBA00022777"/>
    </source>
</evidence>
<dbReference type="AlphaFoldDB" id="A0A943I5L9"/>
<dbReference type="GO" id="GO:0016301">
    <property type="term" value="F:kinase activity"/>
    <property type="evidence" value="ECO:0007669"/>
    <property type="project" value="UniProtKB-KW"/>
</dbReference>
<evidence type="ECO:0000259" key="6">
    <source>
        <dbReference type="SMART" id="SM00983"/>
    </source>
</evidence>
<dbReference type="PANTHER" id="PTHR41299">
    <property type="entry name" value="THIAMINE PYROPHOSPHOKINASE"/>
    <property type="match status" value="1"/>
</dbReference>
<evidence type="ECO:0000256" key="2">
    <source>
        <dbReference type="ARBA" id="ARBA00022741"/>
    </source>
</evidence>
<dbReference type="InterPro" id="IPR007371">
    <property type="entry name" value="TPK_catalytic"/>
</dbReference>
<dbReference type="GO" id="GO:0030975">
    <property type="term" value="F:thiamine binding"/>
    <property type="evidence" value="ECO:0007669"/>
    <property type="project" value="InterPro"/>
</dbReference>
<evidence type="ECO:0000256" key="5">
    <source>
        <dbReference type="NCBIfam" id="TIGR01378"/>
    </source>
</evidence>
<feature type="domain" description="Thiamin pyrophosphokinase thiamin-binding" evidence="6">
    <location>
        <begin position="156"/>
        <end position="220"/>
    </location>
</feature>
<dbReference type="PANTHER" id="PTHR41299:SF1">
    <property type="entry name" value="THIAMINE PYROPHOSPHOKINASE"/>
    <property type="match status" value="1"/>
</dbReference>
<dbReference type="NCBIfam" id="TIGR01378">
    <property type="entry name" value="thi_PPkinase"/>
    <property type="match status" value="1"/>
</dbReference>
<dbReference type="InterPro" id="IPR036371">
    <property type="entry name" value="TPK_B1-bd_sf"/>
</dbReference>
<evidence type="ECO:0000313" key="7">
    <source>
        <dbReference type="EMBL" id="MBS5519878.1"/>
    </source>
</evidence>
<dbReference type="EC" id="2.7.6.2" evidence="5"/>
<protein>
    <recommendedName>
        <fullName evidence="5">Thiamine diphosphokinase</fullName>
        <ecNumber evidence="5">2.7.6.2</ecNumber>
    </recommendedName>
</protein>
<gene>
    <name evidence="7" type="ORF">KHX13_06045</name>
</gene>
<sequence>MELLLPQGKLILSRGKLPLAGLVAGGRGPDPNWLRAAMGDMPLYGADKGADYCVRAGLYPVLACGDRDSGHAGSWEKIKAHGTKVLTYLVNKDATDLSLLLKEMPPVGTLLASGIWGGRADHLYANLLTLLQYQKRTKTPVVLLDEWELLIFLEKGDCLCFEAKKAPKALSLLPFSPNCEVSIDGVRWPLEHAVISSENPYAVSNKMAGRKTKASCHAGIAGFYLTYKE</sequence>
<accession>A0A943I5L9</accession>
<dbReference type="InterPro" id="IPR053149">
    <property type="entry name" value="TPK"/>
</dbReference>
<dbReference type="GO" id="GO:0006772">
    <property type="term" value="P:thiamine metabolic process"/>
    <property type="evidence" value="ECO:0007669"/>
    <property type="project" value="UniProtKB-UniRule"/>
</dbReference>
<evidence type="ECO:0000256" key="1">
    <source>
        <dbReference type="ARBA" id="ARBA00022679"/>
    </source>
</evidence>
<dbReference type="GO" id="GO:0009229">
    <property type="term" value="P:thiamine diphosphate biosynthetic process"/>
    <property type="evidence" value="ECO:0007669"/>
    <property type="project" value="InterPro"/>
</dbReference>
<dbReference type="Pfam" id="PF04265">
    <property type="entry name" value="TPK_B1_binding"/>
    <property type="match status" value="1"/>
</dbReference>
<keyword evidence="1 7" id="KW-0808">Transferase</keyword>
<dbReference type="SUPFAM" id="SSF63862">
    <property type="entry name" value="Thiamin pyrophosphokinase, substrate-binding domain"/>
    <property type="match status" value="1"/>
</dbReference>
<evidence type="ECO:0000256" key="4">
    <source>
        <dbReference type="ARBA" id="ARBA00022840"/>
    </source>
</evidence>
<evidence type="ECO:0000313" key="8">
    <source>
        <dbReference type="Proteomes" id="UP000754226"/>
    </source>
</evidence>
<keyword evidence="4" id="KW-0067">ATP-binding</keyword>
<dbReference type="SMART" id="SM00983">
    <property type="entry name" value="TPK_B1_binding"/>
    <property type="match status" value="1"/>
</dbReference>
<dbReference type="GO" id="GO:0004788">
    <property type="term" value="F:thiamine diphosphokinase activity"/>
    <property type="evidence" value="ECO:0007669"/>
    <property type="project" value="UniProtKB-UniRule"/>
</dbReference>